<dbReference type="Proteomes" id="UP000294360">
    <property type="component" value="Chromosome"/>
</dbReference>
<evidence type="ECO:0000256" key="10">
    <source>
        <dbReference type="ARBA" id="ARBA00022777"/>
    </source>
</evidence>
<dbReference type="KEGG" id="mtun:MTUNDRAET4_3021"/>
<keyword evidence="12 14" id="KW-0173">Coenzyme A biosynthesis</keyword>
<proteinExistence type="inferred from homology"/>
<keyword evidence="7 14" id="KW-0963">Cytoplasm</keyword>
<gene>
    <name evidence="14 17" type="primary">coaA</name>
    <name evidence="17" type="ORF">MTUNDRAET4_3021</name>
</gene>
<dbReference type="GO" id="GO:0004594">
    <property type="term" value="F:pantothenate kinase activity"/>
    <property type="evidence" value="ECO:0007669"/>
    <property type="project" value="UniProtKB-UniRule"/>
</dbReference>
<evidence type="ECO:0000256" key="15">
    <source>
        <dbReference type="RuleBase" id="RU003530"/>
    </source>
</evidence>
<evidence type="ECO:0000256" key="8">
    <source>
        <dbReference type="ARBA" id="ARBA00022679"/>
    </source>
</evidence>
<reference evidence="17 18" key="1">
    <citation type="submission" date="2019-03" db="EMBL/GenBank/DDBJ databases">
        <authorList>
            <person name="Kox A.R. M."/>
        </authorList>
    </citation>
    <scope>NUCLEOTIDE SEQUENCE [LARGE SCALE GENOMIC DNA]</scope>
    <source>
        <strain evidence="17">MTUNDRAET4 annotated genome</strain>
    </source>
</reference>
<keyword evidence="9 14" id="KW-0547">Nucleotide-binding</keyword>
<dbReference type="HAMAP" id="MF_00215">
    <property type="entry name" value="Pantothen_kinase_1"/>
    <property type="match status" value="1"/>
</dbReference>
<dbReference type="CDD" id="cd02025">
    <property type="entry name" value="PanK"/>
    <property type="match status" value="1"/>
</dbReference>
<evidence type="ECO:0000256" key="11">
    <source>
        <dbReference type="ARBA" id="ARBA00022840"/>
    </source>
</evidence>
<evidence type="ECO:0000256" key="7">
    <source>
        <dbReference type="ARBA" id="ARBA00022490"/>
    </source>
</evidence>
<dbReference type="GO" id="GO:0005524">
    <property type="term" value="F:ATP binding"/>
    <property type="evidence" value="ECO:0007669"/>
    <property type="project" value="UniProtKB-UniRule"/>
</dbReference>
<name>A0A4U8Z3J8_METTU</name>
<dbReference type="NCBIfam" id="TIGR00554">
    <property type="entry name" value="panK_bact"/>
    <property type="match status" value="1"/>
</dbReference>
<comment type="catalytic activity">
    <reaction evidence="1 14 15">
        <text>(R)-pantothenate + ATP = (R)-4'-phosphopantothenate + ADP + H(+)</text>
        <dbReference type="Rhea" id="RHEA:16373"/>
        <dbReference type="ChEBI" id="CHEBI:10986"/>
        <dbReference type="ChEBI" id="CHEBI:15378"/>
        <dbReference type="ChEBI" id="CHEBI:29032"/>
        <dbReference type="ChEBI" id="CHEBI:30616"/>
        <dbReference type="ChEBI" id="CHEBI:456216"/>
        <dbReference type="EC" id="2.7.1.33"/>
    </reaction>
</comment>
<evidence type="ECO:0000256" key="3">
    <source>
        <dbReference type="ARBA" id="ARBA00005225"/>
    </source>
</evidence>
<dbReference type="Gene3D" id="3.40.50.300">
    <property type="entry name" value="P-loop containing nucleotide triphosphate hydrolases"/>
    <property type="match status" value="1"/>
</dbReference>
<evidence type="ECO:0000256" key="4">
    <source>
        <dbReference type="ARBA" id="ARBA00006087"/>
    </source>
</evidence>
<evidence type="ECO:0000313" key="18">
    <source>
        <dbReference type="Proteomes" id="UP000294360"/>
    </source>
</evidence>
<sequence>MTPPVDLKFPPQAGSEEHMFAGLSEGLVMDERAAAGAAEVLLSPYHRFSRAEWAALRADTPLTLTIDDLTRLRSLNDPISLEEVVAIYLPLSRLLALYVAATQGLYKATQRFLGADGGKTPYIIGIAGSVSVGKSTLARVMQALLSRWPNTPKVDLVTTDGFLHPNAMLESEGLMQKKGFPESYDGTALLRFLSDVKAGRRHVEAPVYSHLTYDVVPGETIVVDRPDILIVEGLNVLLPNRPAKDGRGLPFVSDFFDFSIYLHAAESDLERWFLGRFMRLRETSFRDPQSYFRKYADLSGAEAEAAARGIWTRINLANLRENLLPTRARASLVLTKGSSHRIEEVELRKL</sequence>
<protein>
    <recommendedName>
        <fullName evidence="6 14">Pantothenate kinase</fullName>
        <ecNumber evidence="5 14">2.7.1.33</ecNumber>
    </recommendedName>
    <alternativeName>
        <fullName evidence="13 14">Pantothenic acid kinase</fullName>
    </alternativeName>
</protein>
<evidence type="ECO:0000256" key="12">
    <source>
        <dbReference type="ARBA" id="ARBA00022993"/>
    </source>
</evidence>
<evidence type="ECO:0000313" key="17">
    <source>
        <dbReference type="EMBL" id="VFU09908.1"/>
    </source>
</evidence>
<dbReference type="PIRSF" id="PIRSF000545">
    <property type="entry name" value="Pantothenate_kin"/>
    <property type="match status" value="1"/>
</dbReference>
<evidence type="ECO:0000256" key="13">
    <source>
        <dbReference type="ARBA" id="ARBA00032866"/>
    </source>
</evidence>
<dbReference type="InterPro" id="IPR006083">
    <property type="entry name" value="PRK/URK"/>
</dbReference>
<feature type="binding site" evidence="14">
    <location>
        <begin position="128"/>
        <end position="135"/>
    </location>
    <ligand>
        <name>ATP</name>
        <dbReference type="ChEBI" id="CHEBI:30616"/>
    </ligand>
</feature>
<organism evidence="17 18">
    <name type="scientific">Methylocella tundrae</name>
    <dbReference type="NCBI Taxonomy" id="227605"/>
    <lineage>
        <taxon>Bacteria</taxon>
        <taxon>Pseudomonadati</taxon>
        <taxon>Pseudomonadota</taxon>
        <taxon>Alphaproteobacteria</taxon>
        <taxon>Hyphomicrobiales</taxon>
        <taxon>Beijerinckiaceae</taxon>
        <taxon>Methylocella</taxon>
    </lineage>
</organism>
<dbReference type="Pfam" id="PF00485">
    <property type="entry name" value="PRK"/>
    <property type="match status" value="1"/>
</dbReference>
<dbReference type="AlphaFoldDB" id="A0A4U8Z3J8"/>
<dbReference type="SUPFAM" id="SSF52540">
    <property type="entry name" value="P-loop containing nucleoside triphosphate hydrolases"/>
    <property type="match status" value="1"/>
</dbReference>
<comment type="similarity">
    <text evidence="4 14 15">Belongs to the prokaryotic pantothenate kinase family.</text>
</comment>
<keyword evidence="10 14" id="KW-0418">Kinase</keyword>
<evidence type="ECO:0000256" key="9">
    <source>
        <dbReference type="ARBA" id="ARBA00022741"/>
    </source>
</evidence>
<feature type="domain" description="Phosphoribulokinase/uridine kinase" evidence="16">
    <location>
        <begin position="123"/>
        <end position="265"/>
    </location>
</feature>
<dbReference type="PANTHER" id="PTHR10285">
    <property type="entry name" value="URIDINE KINASE"/>
    <property type="match status" value="1"/>
</dbReference>
<evidence type="ECO:0000256" key="5">
    <source>
        <dbReference type="ARBA" id="ARBA00012102"/>
    </source>
</evidence>
<dbReference type="GO" id="GO:0005737">
    <property type="term" value="C:cytoplasm"/>
    <property type="evidence" value="ECO:0007669"/>
    <property type="project" value="UniProtKB-SubCell"/>
</dbReference>
<evidence type="ECO:0000256" key="2">
    <source>
        <dbReference type="ARBA" id="ARBA00004496"/>
    </source>
</evidence>
<keyword evidence="11 14" id="KW-0067">ATP-binding</keyword>
<evidence type="ECO:0000256" key="14">
    <source>
        <dbReference type="HAMAP-Rule" id="MF_00215"/>
    </source>
</evidence>
<dbReference type="EMBL" id="LR536450">
    <property type="protein sequence ID" value="VFU09908.1"/>
    <property type="molecule type" value="Genomic_DNA"/>
</dbReference>
<dbReference type="InterPro" id="IPR027417">
    <property type="entry name" value="P-loop_NTPase"/>
</dbReference>
<comment type="subcellular location">
    <subcellularLocation>
        <location evidence="2 14 15">Cytoplasm</location>
    </subcellularLocation>
</comment>
<dbReference type="GO" id="GO:0015937">
    <property type="term" value="P:coenzyme A biosynthetic process"/>
    <property type="evidence" value="ECO:0007669"/>
    <property type="project" value="UniProtKB-UniRule"/>
</dbReference>
<keyword evidence="8 14" id="KW-0808">Transferase</keyword>
<dbReference type="UniPathway" id="UPA00241">
    <property type="reaction ID" value="UER00352"/>
</dbReference>
<comment type="pathway">
    <text evidence="3 14 15">Cofactor biosynthesis; coenzyme A biosynthesis; CoA from (R)-pantothenate: step 1/5.</text>
</comment>
<evidence type="ECO:0000256" key="1">
    <source>
        <dbReference type="ARBA" id="ARBA00001206"/>
    </source>
</evidence>
<dbReference type="InterPro" id="IPR004566">
    <property type="entry name" value="PanK"/>
</dbReference>
<accession>A0A4U8Z3J8</accession>
<evidence type="ECO:0000259" key="16">
    <source>
        <dbReference type="Pfam" id="PF00485"/>
    </source>
</evidence>
<dbReference type="EC" id="2.7.1.33" evidence="5 14"/>
<evidence type="ECO:0000256" key="6">
    <source>
        <dbReference type="ARBA" id="ARBA00015080"/>
    </source>
</evidence>